<dbReference type="Proteomes" id="UP001596328">
    <property type="component" value="Unassembled WGS sequence"/>
</dbReference>
<dbReference type="AlphaFoldDB" id="A0ABD5S278"/>
<evidence type="ECO:0000256" key="4">
    <source>
        <dbReference type="ARBA" id="ARBA00022993"/>
    </source>
</evidence>
<keyword evidence="4" id="KW-0173">Coenzyme A biosynthesis</keyword>
<evidence type="ECO:0000313" key="7">
    <source>
        <dbReference type="Proteomes" id="UP001596328"/>
    </source>
</evidence>
<name>A0ABD5S278_9EURY</name>
<comment type="caution">
    <text evidence="6">The sequence shown here is derived from an EMBL/GenBank/DDBJ whole genome shotgun (WGS) entry which is preliminary data.</text>
</comment>
<evidence type="ECO:0000256" key="5">
    <source>
        <dbReference type="ARBA" id="ARBA00023134"/>
    </source>
</evidence>
<sequence>MASLRLPDDLREAFKEPMGRVYTDPATLLRDAKTTGDGPIVAVGDVVTYHLRQANREPAVAFIDGKTEREAVNDEVQATLAESDAERVNVENPPATL</sequence>
<proteinExistence type="predicted"/>
<dbReference type="GO" id="GO:0015937">
    <property type="term" value="P:coenzyme A biosynthetic process"/>
    <property type="evidence" value="ECO:0007669"/>
    <property type="project" value="UniProtKB-KW"/>
</dbReference>
<dbReference type="Pfam" id="PF04019">
    <property type="entry name" value="DUF359"/>
    <property type="match status" value="1"/>
</dbReference>
<dbReference type="EMBL" id="JBHSWU010000703">
    <property type="protein sequence ID" value="MFC6725784.1"/>
    <property type="molecule type" value="Genomic_DNA"/>
</dbReference>
<keyword evidence="2" id="KW-0547">Nucleotide-binding</keyword>
<evidence type="ECO:0000313" key="6">
    <source>
        <dbReference type="EMBL" id="MFC6725784.1"/>
    </source>
</evidence>
<dbReference type="InterPro" id="IPR007164">
    <property type="entry name" value="GTP-dep_dephospho-CoA_kin"/>
</dbReference>
<evidence type="ECO:0000256" key="1">
    <source>
        <dbReference type="ARBA" id="ARBA00022679"/>
    </source>
</evidence>
<organism evidence="6 7">
    <name type="scientific">Halobium palmae</name>
    <dbReference type="NCBI Taxonomy" id="1776492"/>
    <lineage>
        <taxon>Archaea</taxon>
        <taxon>Methanobacteriati</taxon>
        <taxon>Methanobacteriota</taxon>
        <taxon>Stenosarchaea group</taxon>
        <taxon>Halobacteria</taxon>
        <taxon>Halobacteriales</taxon>
        <taxon>Haloferacaceae</taxon>
        <taxon>Halobium</taxon>
    </lineage>
</organism>
<gene>
    <name evidence="6" type="ORF">ACFQE1_15695</name>
</gene>
<keyword evidence="7" id="KW-1185">Reference proteome</keyword>
<feature type="non-terminal residue" evidence="6">
    <location>
        <position position="97"/>
    </location>
</feature>
<dbReference type="GO" id="GO:0005525">
    <property type="term" value="F:GTP binding"/>
    <property type="evidence" value="ECO:0007669"/>
    <property type="project" value="UniProtKB-KW"/>
</dbReference>
<evidence type="ECO:0000256" key="2">
    <source>
        <dbReference type="ARBA" id="ARBA00022741"/>
    </source>
</evidence>
<keyword evidence="3" id="KW-0418">Kinase</keyword>
<evidence type="ECO:0000256" key="3">
    <source>
        <dbReference type="ARBA" id="ARBA00022777"/>
    </source>
</evidence>
<dbReference type="PANTHER" id="PTHR40732">
    <property type="entry name" value="UPF0218 PROTEIN TK1697"/>
    <property type="match status" value="1"/>
</dbReference>
<protein>
    <submittedName>
        <fullName evidence="6">DUF359 domain-containing protein</fullName>
    </submittedName>
</protein>
<keyword evidence="1" id="KW-0808">Transferase</keyword>
<accession>A0ABD5S278</accession>
<reference evidence="6 7" key="1">
    <citation type="journal article" date="2019" name="Int. J. Syst. Evol. Microbiol.">
        <title>The Global Catalogue of Microorganisms (GCM) 10K type strain sequencing project: providing services to taxonomists for standard genome sequencing and annotation.</title>
        <authorList>
            <consortium name="The Broad Institute Genomics Platform"/>
            <consortium name="The Broad Institute Genome Sequencing Center for Infectious Disease"/>
            <person name="Wu L."/>
            <person name="Ma J."/>
        </authorList>
    </citation>
    <scope>NUCLEOTIDE SEQUENCE [LARGE SCALE GENOMIC DNA]</scope>
    <source>
        <strain evidence="6 7">NBRC 111368</strain>
    </source>
</reference>
<dbReference type="PANTHER" id="PTHR40732:SF1">
    <property type="entry name" value="GTP-DEPENDENT DEPHOSPHO-COA KINASE"/>
    <property type="match status" value="1"/>
</dbReference>
<keyword evidence="5" id="KW-0342">GTP-binding</keyword>
<dbReference type="GO" id="GO:0016301">
    <property type="term" value="F:kinase activity"/>
    <property type="evidence" value="ECO:0007669"/>
    <property type="project" value="UniProtKB-KW"/>
</dbReference>